<feature type="transmembrane region" description="Helical" evidence="6">
    <location>
        <begin position="316"/>
        <end position="345"/>
    </location>
</feature>
<name>A0A9P0DSH5_PHACE</name>
<reference evidence="8" key="1">
    <citation type="submission" date="2022-01" db="EMBL/GenBank/DDBJ databases">
        <authorList>
            <person name="King R."/>
        </authorList>
    </citation>
    <scope>NUCLEOTIDE SEQUENCE</scope>
</reference>
<evidence type="ECO:0000256" key="2">
    <source>
        <dbReference type="ARBA" id="ARBA00005241"/>
    </source>
</evidence>
<feature type="transmembrane region" description="Helical" evidence="6">
    <location>
        <begin position="534"/>
        <end position="565"/>
    </location>
</feature>
<dbReference type="GO" id="GO:0016020">
    <property type="term" value="C:membrane"/>
    <property type="evidence" value="ECO:0007669"/>
    <property type="project" value="UniProtKB-SubCell"/>
</dbReference>
<reference evidence="8" key="2">
    <citation type="submission" date="2022-10" db="EMBL/GenBank/DDBJ databases">
        <authorList>
            <consortium name="ENA_rothamsted_submissions"/>
            <consortium name="culmorum"/>
            <person name="King R."/>
        </authorList>
    </citation>
    <scope>NUCLEOTIDE SEQUENCE</scope>
</reference>
<dbReference type="InterPro" id="IPR051717">
    <property type="entry name" value="MFS_MFSD6"/>
</dbReference>
<proteinExistence type="inferred from homology"/>
<evidence type="ECO:0000256" key="3">
    <source>
        <dbReference type="ARBA" id="ARBA00022692"/>
    </source>
</evidence>
<feature type="transmembrane region" description="Helical" evidence="6">
    <location>
        <begin position="357"/>
        <end position="376"/>
    </location>
</feature>
<organism evidence="8 9">
    <name type="scientific">Phaedon cochleariae</name>
    <name type="common">Mustard beetle</name>
    <dbReference type="NCBI Taxonomy" id="80249"/>
    <lineage>
        <taxon>Eukaryota</taxon>
        <taxon>Metazoa</taxon>
        <taxon>Ecdysozoa</taxon>
        <taxon>Arthropoda</taxon>
        <taxon>Hexapoda</taxon>
        <taxon>Insecta</taxon>
        <taxon>Pterygota</taxon>
        <taxon>Neoptera</taxon>
        <taxon>Endopterygota</taxon>
        <taxon>Coleoptera</taxon>
        <taxon>Polyphaga</taxon>
        <taxon>Cucujiformia</taxon>
        <taxon>Chrysomeloidea</taxon>
        <taxon>Chrysomelidae</taxon>
        <taxon>Chrysomelinae</taxon>
        <taxon>Chrysomelini</taxon>
        <taxon>Phaedon</taxon>
    </lineage>
</organism>
<evidence type="ECO:0000256" key="5">
    <source>
        <dbReference type="ARBA" id="ARBA00023136"/>
    </source>
</evidence>
<dbReference type="EMBL" id="OU896709">
    <property type="protein sequence ID" value="CAH1160196.1"/>
    <property type="molecule type" value="Genomic_DNA"/>
</dbReference>
<feature type="transmembrane region" description="Helical" evidence="6">
    <location>
        <begin position="461"/>
        <end position="482"/>
    </location>
</feature>
<comment type="subcellular location">
    <subcellularLocation>
        <location evidence="1">Membrane</location>
        <topology evidence="1">Multi-pass membrane protein</topology>
    </subcellularLocation>
</comment>
<feature type="transmembrane region" description="Helical" evidence="6">
    <location>
        <begin position="430"/>
        <end position="455"/>
    </location>
</feature>
<feature type="transmembrane region" description="Helical" evidence="6">
    <location>
        <begin position="586"/>
        <end position="608"/>
    </location>
</feature>
<keyword evidence="3 6" id="KW-0812">Transmembrane</keyword>
<dbReference type="InterPro" id="IPR024989">
    <property type="entry name" value="MFS_assoc_dom"/>
</dbReference>
<accession>A0A9P0DSH5</accession>
<feature type="transmembrane region" description="Helical" evidence="6">
    <location>
        <begin position="388"/>
        <end position="409"/>
    </location>
</feature>
<feature type="transmembrane region" description="Helical" evidence="6">
    <location>
        <begin position="28"/>
        <end position="50"/>
    </location>
</feature>
<evidence type="ECO:0000313" key="9">
    <source>
        <dbReference type="Proteomes" id="UP001153737"/>
    </source>
</evidence>
<dbReference type="Pfam" id="PF12832">
    <property type="entry name" value="MFS_1_like"/>
    <property type="match status" value="1"/>
</dbReference>
<comment type="similarity">
    <text evidence="2">Belongs to the major facilitator superfamily. MFSD6 family.</text>
</comment>
<keyword evidence="5 6" id="KW-0472">Membrane</keyword>
<feature type="transmembrane region" description="Helical" evidence="6">
    <location>
        <begin position="494"/>
        <end position="514"/>
    </location>
</feature>
<gene>
    <name evidence="8" type="ORF">PHAECO_LOCUS7025</name>
</gene>
<sequence length="804" mass="90153">MSEEVGTEMDSSTKMAQKSFFRINKNLVMLKLTLFFLYGATSSLIPYLTIHMQSIGLSMEQVGIIYLALPFTTFISPAATGYLMDKLGKYKPIVITSFLLTAVLHHSLLLFPEQEMPGTVPSGYIIRHPKKMYVEVWWSPCTSRECPAAEELDVVLDMCVDHCLLRDAKFLKNTNTKNLNMSTDDRDPGDTDDLSFHIKKKKTNDSAAAFTLDMHPNLGEPIEQFGIEIESAEEDEDVTEFKKRFRAGMLRKNGVDLIELESKDLRCGGIVLGVNHSTKALLKNYTSDCILQKCQFRSGGPSVCPPDYKQTDDKTFWLYFFLRFLGTMAQTAAVIIIDPVALAMIEKYGGDFGKERLFSSLGMAIFSPITGALIDWSSSGLDYTNYSWAFYVFDALLILASICLFFMKLDTKLPADDLFGDLINIFKKPPLVIFVLFLFILGNLWGFIESFLFFYLRHLGAPNYLLGITVTVGTLSSVPFLYGADNITRKIGHVNVIIIAFFAHAARLVGYSVIESAWWCFPFEALESLSVHLMWVAVATYCAALAPRGLLATLIGVCAMAHYSVGRGSGSFVGGHIIAKFGITMSFRLMGAVGTCAGLLYTFLHYTWLKNYRVKPEEDTLDEESLKLQNEEPKFKDQGTMVSMERLSLMVEFNQIGSITSLSRSVTLRNASIDIIRRSSLGPALKGYKSSNSKAELLKSALDINNKKHNSEKDGSNNKLYKSSSLTQPKLDFEPTVLCEKDEIVYDEIKKKTQRTEGNEIEEAKLNNHQEVKPEKITNILKDGGEDEVVQKEDKYSRNNIFES</sequence>
<feature type="domain" description="Major facilitator superfamily associated" evidence="7">
    <location>
        <begin position="28"/>
        <end position="588"/>
    </location>
</feature>
<evidence type="ECO:0000313" key="8">
    <source>
        <dbReference type="EMBL" id="CAH1160196.1"/>
    </source>
</evidence>
<dbReference type="SUPFAM" id="SSF103473">
    <property type="entry name" value="MFS general substrate transporter"/>
    <property type="match status" value="1"/>
</dbReference>
<keyword evidence="4 6" id="KW-1133">Transmembrane helix</keyword>
<dbReference type="Gene3D" id="1.20.1250.20">
    <property type="entry name" value="MFS general substrate transporter like domains"/>
    <property type="match status" value="3"/>
</dbReference>
<dbReference type="Proteomes" id="UP001153737">
    <property type="component" value="Chromosome 3"/>
</dbReference>
<dbReference type="InterPro" id="IPR036259">
    <property type="entry name" value="MFS_trans_sf"/>
</dbReference>
<evidence type="ECO:0000256" key="4">
    <source>
        <dbReference type="ARBA" id="ARBA00022989"/>
    </source>
</evidence>
<dbReference type="OrthoDB" id="10056177at2759"/>
<evidence type="ECO:0000256" key="1">
    <source>
        <dbReference type="ARBA" id="ARBA00004141"/>
    </source>
</evidence>
<dbReference type="PANTHER" id="PTHR16172">
    <property type="entry name" value="MAJOR FACILITATOR SUPERFAMILY DOMAIN-CONTAINING PROTEIN 6-LIKE"/>
    <property type="match status" value="1"/>
</dbReference>
<dbReference type="AlphaFoldDB" id="A0A9P0DSH5"/>
<evidence type="ECO:0000259" key="7">
    <source>
        <dbReference type="Pfam" id="PF12832"/>
    </source>
</evidence>
<protein>
    <recommendedName>
        <fullName evidence="7">Major facilitator superfamily associated domain-containing protein</fullName>
    </recommendedName>
</protein>
<keyword evidence="9" id="KW-1185">Reference proteome</keyword>
<dbReference type="PANTHER" id="PTHR16172:SF41">
    <property type="entry name" value="MAJOR FACILITATOR SUPERFAMILY DOMAIN-CONTAINING PROTEIN 6-LIKE"/>
    <property type="match status" value="1"/>
</dbReference>
<dbReference type="CDD" id="cd17335">
    <property type="entry name" value="MFS_MFSD6"/>
    <property type="match status" value="1"/>
</dbReference>
<evidence type="ECO:0000256" key="6">
    <source>
        <dbReference type="SAM" id="Phobius"/>
    </source>
</evidence>
<feature type="transmembrane region" description="Helical" evidence="6">
    <location>
        <begin position="62"/>
        <end position="84"/>
    </location>
</feature>